<reference evidence="2" key="1">
    <citation type="submission" date="2023-05" db="EMBL/GenBank/DDBJ databases">
        <authorList>
            <person name="Stuckert A."/>
        </authorList>
    </citation>
    <scope>NUCLEOTIDE SEQUENCE</scope>
</reference>
<name>A0ABN9DUP5_9NEOB</name>
<comment type="caution">
    <text evidence="2">The sequence shown here is derived from an EMBL/GenBank/DDBJ whole genome shotgun (WGS) entry which is preliminary data.</text>
</comment>
<dbReference type="EMBL" id="CATNWA010014758">
    <property type="protein sequence ID" value="CAI9575565.1"/>
    <property type="molecule type" value="Genomic_DNA"/>
</dbReference>
<evidence type="ECO:0000256" key="1">
    <source>
        <dbReference type="SAM" id="MobiDB-lite"/>
    </source>
</evidence>
<feature type="compositionally biased region" description="Polar residues" evidence="1">
    <location>
        <begin position="1"/>
        <end position="18"/>
    </location>
</feature>
<gene>
    <name evidence="2" type="ORF">SPARVUS_LOCUS8213927</name>
</gene>
<evidence type="ECO:0000313" key="2">
    <source>
        <dbReference type="EMBL" id="CAI9575565.1"/>
    </source>
</evidence>
<feature type="region of interest" description="Disordered" evidence="1">
    <location>
        <begin position="87"/>
        <end position="124"/>
    </location>
</feature>
<evidence type="ECO:0000313" key="3">
    <source>
        <dbReference type="Proteomes" id="UP001162483"/>
    </source>
</evidence>
<feature type="region of interest" description="Disordered" evidence="1">
    <location>
        <begin position="1"/>
        <end position="64"/>
    </location>
</feature>
<dbReference type="Proteomes" id="UP001162483">
    <property type="component" value="Unassembled WGS sequence"/>
</dbReference>
<organism evidence="2 3">
    <name type="scientific">Staurois parvus</name>
    <dbReference type="NCBI Taxonomy" id="386267"/>
    <lineage>
        <taxon>Eukaryota</taxon>
        <taxon>Metazoa</taxon>
        <taxon>Chordata</taxon>
        <taxon>Craniata</taxon>
        <taxon>Vertebrata</taxon>
        <taxon>Euteleostomi</taxon>
        <taxon>Amphibia</taxon>
        <taxon>Batrachia</taxon>
        <taxon>Anura</taxon>
        <taxon>Neobatrachia</taxon>
        <taxon>Ranoidea</taxon>
        <taxon>Ranidae</taxon>
        <taxon>Staurois</taxon>
    </lineage>
</organism>
<feature type="non-terminal residue" evidence="2">
    <location>
        <position position="124"/>
    </location>
</feature>
<accession>A0ABN9DUP5</accession>
<feature type="non-terminal residue" evidence="2">
    <location>
        <position position="1"/>
    </location>
</feature>
<sequence length="124" mass="13341">HNSQGHCRNSHTLSTRPLSHSYPLIPPPLDPHSATPSSPLSHGPTTALTSSPTPPYIPHTEAPPTLRTFDLTTIEEVSKILSDARLTTCPLDPTSHNSYDLLPPPSYLQSSVPYTPPLTTSSSL</sequence>
<keyword evidence="3" id="KW-1185">Reference proteome</keyword>
<protein>
    <submittedName>
        <fullName evidence="2">Uncharacterized protein</fullName>
    </submittedName>
</protein>
<feature type="compositionally biased region" description="Polar residues" evidence="1">
    <location>
        <begin position="107"/>
        <end position="124"/>
    </location>
</feature>
<proteinExistence type="predicted"/>